<accession>A0A222VNN2</accession>
<dbReference type="KEGG" id="pmad:BAY61_11140"/>
<dbReference type="OrthoDB" id="3618129at2"/>
<name>A0A222VNN2_9PSEU</name>
<sequence length="263" mass="27775">MVLRDEVRWFPHAERLLDAAREEMPQKDELCGAFVALVSLRANGFAVADQDEVASVAGTVLSTAPSASRPDGEQPRTGYRIELPVTADAAKAGTSAGGVVTALETLSGGALGVVPVSGDWTVITLLALFAGLSDLETVSVIGNVDTGAFAAQDTPDLALRDYLATGMPPLWMSRWRTGHFVFLAGLLVGEEGAVVSVVDTYPSLGERGTHLQPIEFMVSALRREGMTPGGLLLVVPAEDVPYTRYLVLAAGLRPRLWDNGSAT</sequence>
<keyword evidence="2" id="KW-1185">Reference proteome</keyword>
<evidence type="ECO:0000313" key="2">
    <source>
        <dbReference type="Proteomes" id="UP000199494"/>
    </source>
</evidence>
<dbReference type="Proteomes" id="UP000199494">
    <property type="component" value="Unassembled WGS sequence"/>
</dbReference>
<reference evidence="1 2" key="1">
    <citation type="submission" date="2016-10" db="EMBL/GenBank/DDBJ databases">
        <authorList>
            <person name="de Groot N.N."/>
        </authorList>
    </citation>
    <scope>NUCLEOTIDE SEQUENCE [LARGE SCALE GENOMIC DNA]</scope>
    <source>
        <strain evidence="1 2">CGMCC 4.5506</strain>
    </source>
</reference>
<dbReference type="Pfam" id="PF21819">
    <property type="entry name" value="DUF6885"/>
    <property type="match status" value="1"/>
</dbReference>
<proteinExistence type="predicted"/>
<protein>
    <submittedName>
        <fullName evidence="1">Uncharacterized protein</fullName>
    </submittedName>
</protein>
<dbReference type="RefSeq" id="WP_091796028.1">
    <property type="nucleotide sequence ID" value="NZ_CP016353.1"/>
</dbReference>
<dbReference type="EMBL" id="FMZE01000001">
    <property type="protein sequence ID" value="SDC14839.1"/>
    <property type="molecule type" value="Genomic_DNA"/>
</dbReference>
<evidence type="ECO:0000313" key="1">
    <source>
        <dbReference type="EMBL" id="SDC14839.1"/>
    </source>
</evidence>
<organism evidence="1 2">
    <name type="scientific">Prauserella marina</name>
    <dbReference type="NCBI Taxonomy" id="530584"/>
    <lineage>
        <taxon>Bacteria</taxon>
        <taxon>Bacillati</taxon>
        <taxon>Actinomycetota</taxon>
        <taxon>Actinomycetes</taxon>
        <taxon>Pseudonocardiales</taxon>
        <taxon>Pseudonocardiaceae</taxon>
        <taxon>Prauserella</taxon>
    </lineage>
</organism>
<dbReference type="STRING" id="530584.SAMN05421630_101596"/>
<dbReference type="InterPro" id="IPR049252">
    <property type="entry name" value="DUF6885"/>
</dbReference>
<dbReference type="AlphaFoldDB" id="A0A222VNN2"/>
<gene>
    <name evidence="1" type="ORF">SAMN05421630_101596</name>
</gene>